<gene>
    <name evidence="7" type="ORF">DFH08DRAFT_801620</name>
</gene>
<feature type="domain" description="XPG-I" evidence="5">
    <location>
        <begin position="385"/>
        <end position="450"/>
    </location>
</feature>
<dbReference type="InterPro" id="IPR029060">
    <property type="entry name" value="PIN-like_dom_sf"/>
</dbReference>
<dbReference type="PRINTS" id="PR00853">
    <property type="entry name" value="XPGRADSUPER"/>
</dbReference>
<dbReference type="SUPFAM" id="SSF56349">
    <property type="entry name" value="DNA breaking-rejoining enzymes"/>
    <property type="match status" value="1"/>
</dbReference>
<dbReference type="CDD" id="cd09870">
    <property type="entry name" value="PIN_YEN1"/>
    <property type="match status" value="1"/>
</dbReference>
<dbReference type="Gene3D" id="3.40.50.1010">
    <property type="entry name" value="5'-nuclease"/>
    <property type="match status" value="2"/>
</dbReference>
<feature type="domain" description="XPG N-terminal" evidence="6">
    <location>
        <begin position="268"/>
        <end position="378"/>
    </location>
</feature>
<dbReference type="InterPro" id="IPR006084">
    <property type="entry name" value="XPG/Rad2"/>
</dbReference>
<sequence length="1124" mass="124758">MSPHSGIQLKGRPPPRTAARTVTSLTVLLLYAPRHNLNVFEDHLGSFASISTCTLTVMSHDAVDGDVTAKKTPSVLFAERANHQVRQSRHVAKLDPTQNLVYKGYSPGDERVVWAARRRTRERRLRQSRHPAKLGTTQKFDTLQAMNVSFGPPDAERINADFVNPATLPNKAPHKSSSRKDALWAMNMSFGLPDTERPNAGLVNPATLIVDPATSKYRQPLLPLDAEPQLLTFVSGHAVFGTLLLPESHARWARCRLPFRERSQVNTGVDGAWKILESAAKHHDLLQLTVTEGFKRNGEECQPILVGVDASIWMYQADRALTYGNTIQGPNPQLRILFYRIAYLLTFPIRVVFVFDGPAHPEIKRGTNVLARGHRLTSSFQKLIEVFGYHWHTAPGEAEAELGQLSDLSIIDLVVTTDIDALIFGARTLMIFPNKRKDRNQITLYTTENIFITPGVSLTRGGLLLLALLVGGDYHTGIRGCGISLAHAVARGGLGDSLLSKALEHPDDTPEFLLFLTTWKTALALEFATDPHGYLGSRRKLIAATINHTTSFPDLAVLRAYTHPITSWSPNYSPPAYQSWDLAQPDLGRMASFCQLQFGWNAGQVSSKFIKLVYSGIVLQSLLKPYDLHALLEAHVNSGFSSDGVFPRSSVLRVLKAKALSGSSLTQYQVEISTGALGLQVKPGLRDASAFPSATLMCTWIPASVIDYALPDLASRSKSVANLKRKAKHSRKKPSASPARLHTVTSAVSTPVGGPSAGISISISRGSIYLFLTMSAPIPHVFEALYQAIHNPDNPNRPPSSEIEEDLEAEGETLPDDGEESAAPFDLAQLQEYLLEASKGVTNETEKEYKRLMRRCLTFLKEKNLIKAEDEFFTKTPDALVPFCICAWIMHECDEQNFDAQKMRAAMTYAFGRLCGLGSLPWHESDSTSGKMVGNPSVSETVAAYMTSLRRRKVRAGENATSARAITQETLAKLYHFNNKPKYAKVRQYAAGSRNQTKDEDDWGGARARRFLTLAYALSFLCLLRFDEVLKIQMHDIEWISDTCIKLTLPFRKTNQFGGVKPFYLYLMPPHLAHLCPIRALAQWLYVSEITDGYLFRKMASGDRVSAQNSHMVWFCVKNIFRSS</sequence>
<dbReference type="SUPFAM" id="SSF88723">
    <property type="entry name" value="PIN domain-like"/>
    <property type="match status" value="1"/>
</dbReference>
<dbReference type="GO" id="GO:0003677">
    <property type="term" value="F:DNA binding"/>
    <property type="evidence" value="ECO:0007669"/>
    <property type="project" value="InterPro"/>
</dbReference>
<feature type="compositionally biased region" description="Basic residues" evidence="4">
    <location>
        <begin position="723"/>
        <end position="734"/>
    </location>
</feature>
<keyword evidence="2" id="KW-0378">Hydrolase</keyword>
<keyword evidence="1" id="KW-0540">Nuclease</keyword>
<accession>A0AAD7AIY4</accession>
<organism evidence="7 8">
    <name type="scientific">Mycena albidolilacea</name>
    <dbReference type="NCBI Taxonomy" id="1033008"/>
    <lineage>
        <taxon>Eukaryota</taxon>
        <taxon>Fungi</taxon>
        <taxon>Dikarya</taxon>
        <taxon>Basidiomycota</taxon>
        <taxon>Agaricomycotina</taxon>
        <taxon>Agaricomycetes</taxon>
        <taxon>Agaricomycetidae</taxon>
        <taxon>Agaricales</taxon>
        <taxon>Marasmiineae</taxon>
        <taxon>Mycenaceae</taxon>
        <taxon>Mycena</taxon>
    </lineage>
</organism>
<dbReference type="PANTHER" id="PTHR11081:SF75">
    <property type="entry name" value="ENDONUCLEASE, PUTATIVE (AFU_ORTHOLOGUE AFUA_3G13260)-RELATED"/>
    <property type="match status" value="1"/>
</dbReference>
<evidence type="ECO:0000313" key="7">
    <source>
        <dbReference type="EMBL" id="KAJ7359860.1"/>
    </source>
</evidence>
<dbReference type="GO" id="GO:0017108">
    <property type="term" value="F:5'-flap endonuclease activity"/>
    <property type="evidence" value="ECO:0007669"/>
    <property type="project" value="TreeGrafter"/>
</dbReference>
<feature type="region of interest" description="Disordered" evidence="4">
    <location>
        <begin position="792"/>
        <end position="820"/>
    </location>
</feature>
<dbReference type="Pfam" id="PF00867">
    <property type="entry name" value="XPG_I"/>
    <property type="match status" value="1"/>
</dbReference>
<comment type="caution">
    <text evidence="7">The sequence shown here is derived from an EMBL/GenBank/DDBJ whole genome shotgun (WGS) entry which is preliminary data.</text>
</comment>
<evidence type="ECO:0000259" key="6">
    <source>
        <dbReference type="SMART" id="SM00485"/>
    </source>
</evidence>
<protein>
    <recommendedName>
        <fullName evidence="9">XPG-I domain-containing protein</fullName>
    </recommendedName>
</protein>
<evidence type="ECO:0000256" key="4">
    <source>
        <dbReference type="SAM" id="MobiDB-lite"/>
    </source>
</evidence>
<evidence type="ECO:0008006" key="9">
    <source>
        <dbReference type="Google" id="ProtNLM"/>
    </source>
</evidence>
<keyword evidence="8" id="KW-1185">Reference proteome</keyword>
<evidence type="ECO:0000256" key="2">
    <source>
        <dbReference type="ARBA" id="ARBA00022801"/>
    </source>
</evidence>
<dbReference type="Gene3D" id="1.10.443.10">
    <property type="entry name" value="Intergrase catalytic core"/>
    <property type="match status" value="1"/>
</dbReference>
<dbReference type="InterPro" id="IPR013762">
    <property type="entry name" value="Integrase-like_cat_sf"/>
</dbReference>
<dbReference type="AlphaFoldDB" id="A0AAD7AIY4"/>
<feature type="region of interest" description="Disordered" evidence="4">
    <location>
        <begin position="721"/>
        <end position="743"/>
    </location>
</feature>
<feature type="compositionally biased region" description="Acidic residues" evidence="4">
    <location>
        <begin position="802"/>
        <end position="820"/>
    </location>
</feature>
<dbReference type="SMART" id="SM00485">
    <property type="entry name" value="XPGN"/>
    <property type="match status" value="1"/>
</dbReference>
<evidence type="ECO:0000256" key="3">
    <source>
        <dbReference type="ARBA" id="ARBA00023172"/>
    </source>
</evidence>
<dbReference type="GO" id="GO:0006281">
    <property type="term" value="P:DNA repair"/>
    <property type="evidence" value="ECO:0007669"/>
    <property type="project" value="UniProtKB-ARBA"/>
</dbReference>
<dbReference type="SMART" id="SM00484">
    <property type="entry name" value="XPGI"/>
    <property type="match status" value="1"/>
</dbReference>
<keyword evidence="3" id="KW-0233">DNA recombination</keyword>
<evidence type="ECO:0000313" key="8">
    <source>
        <dbReference type="Proteomes" id="UP001218218"/>
    </source>
</evidence>
<evidence type="ECO:0000259" key="5">
    <source>
        <dbReference type="SMART" id="SM00484"/>
    </source>
</evidence>
<evidence type="ECO:0000256" key="1">
    <source>
        <dbReference type="ARBA" id="ARBA00022722"/>
    </source>
</evidence>
<dbReference type="InterPro" id="IPR006086">
    <property type="entry name" value="XPG-I_dom"/>
</dbReference>
<dbReference type="EMBL" id="JARIHO010000006">
    <property type="protein sequence ID" value="KAJ7359860.1"/>
    <property type="molecule type" value="Genomic_DNA"/>
</dbReference>
<name>A0AAD7AIY4_9AGAR</name>
<proteinExistence type="predicted"/>
<dbReference type="InterPro" id="IPR006085">
    <property type="entry name" value="XPG_DNA_repair_N"/>
</dbReference>
<reference evidence="7" key="1">
    <citation type="submission" date="2023-03" db="EMBL/GenBank/DDBJ databases">
        <title>Massive genome expansion in bonnet fungi (Mycena s.s.) driven by repeated elements and novel gene families across ecological guilds.</title>
        <authorList>
            <consortium name="Lawrence Berkeley National Laboratory"/>
            <person name="Harder C.B."/>
            <person name="Miyauchi S."/>
            <person name="Viragh M."/>
            <person name="Kuo A."/>
            <person name="Thoen E."/>
            <person name="Andreopoulos B."/>
            <person name="Lu D."/>
            <person name="Skrede I."/>
            <person name="Drula E."/>
            <person name="Henrissat B."/>
            <person name="Morin E."/>
            <person name="Kohler A."/>
            <person name="Barry K."/>
            <person name="LaButti K."/>
            <person name="Morin E."/>
            <person name="Salamov A."/>
            <person name="Lipzen A."/>
            <person name="Mereny Z."/>
            <person name="Hegedus B."/>
            <person name="Baldrian P."/>
            <person name="Stursova M."/>
            <person name="Weitz H."/>
            <person name="Taylor A."/>
            <person name="Grigoriev I.V."/>
            <person name="Nagy L.G."/>
            <person name="Martin F."/>
            <person name="Kauserud H."/>
        </authorList>
    </citation>
    <scope>NUCLEOTIDE SEQUENCE</scope>
    <source>
        <strain evidence="7">CBHHK002</strain>
    </source>
</reference>
<dbReference type="GO" id="GO:0006310">
    <property type="term" value="P:DNA recombination"/>
    <property type="evidence" value="ECO:0007669"/>
    <property type="project" value="UniProtKB-KW"/>
</dbReference>
<dbReference type="GO" id="GO:0015074">
    <property type="term" value="P:DNA integration"/>
    <property type="evidence" value="ECO:0007669"/>
    <property type="project" value="InterPro"/>
</dbReference>
<dbReference type="InterPro" id="IPR011010">
    <property type="entry name" value="DNA_brk_join_enz"/>
</dbReference>
<dbReference type="Pfam" id="PF00752">
    <property type="entry name" value="XPG_N"/>
    <property type="match status" value="1"/>
</dbReference>
<dbReference type="InterPro" id="IPR036279">
    <property type="entry name" value="5-3_exonuclease_C_sf"/>
</dbReference>
<dbReference type="SUPFAM" id="SSF47807">
    <property type="entry name" value="5' to 3' exonuclease, C-terminal subdomain"/>
    <property type="match status" value="1"/>
</dbReference>
<dbReference type="Proteomes" id="UP001218218">
    <property type="component" value="Unassembled WGS sequence"/>
</dbReference>
<dbReference type="PANTHER" id="PTHR11081">
    <property type="entry name" value="FLAP ENDONUCLEASE FAMILY MEMBER"/>
    <property type="match status" value="1"/>
</dbReference>